<dbReference type="PANTHER" id="PTHR43489:SF7">
    <property type="entry name" value="3-DEHYDRO-D-GULOSIDE 4-EPIMERASE-RELATED"/>
    <property type="match status" value="1"/>
</dbReference>
<dbReference type="GO" id="GO:0016853">
    <property type="term" value="F:isomerase activity"/>
    <property type="evidence" value="ECO:0007669"/>
    <property type="project" value="UniProtKB-KW"/>
</dbReference>
<dbReference type="PANTHER" id="PTHR43489">
    <property type="entry name" value="ISOMERASE"/>
    <property type="match status" value="1"/>
</dbReference>
<keyword evidence="4" id="KW-1185">Reference proteome</keyword>
<dbReference type="InterPro" id="IPR050417">
    <property type="entry name" value="Sugar_Epim/Isomerase"/>
</dbReference>
<dbReference type="AlphaFoldDB" id="H1Y266"/>
<evidence type="ECO:0000256" key="1">
    <source>
        <dbReference type="ARBA" id="ARBA00023235"/>
    </source>
</evidence>
<evidence type="ECO:0000259" key="2">
    <source>
        <dbReference type="Pfam" id="PF01261"/>
    </source>
</evidence>
<protein>
    <submittedName>
        <fullName evidence="3">Xylose isomerase domain-containing protein TIM barrel</fullName>
    </submittedName>
</protein>
<sequence length="284" mass="30811">MKTQFGASLLSWALPSWTAESGNYAIMKTAAAGFDLLEILLPPSMELDADTVKQQLRKHQLGVVCSLNLPAFAHIPFYPKAAAELIKKALEKTAALDASFLGGVLHGGIGVFSGHPLTLEEENRVCEVWAECAGYAQTLGITIGVEPINRYESYVCTAASDVLRIIARVNAPNLGLHLDTFHMNIEENGFYEPVIKAGDLLKHLHITESDRGMLGEGNVRWDDLFSGLAAINYTGALVLENFSSSIPGMAEAVSLWRKSPYNAEDLAKDSLAFMKEKAAMDGLL</sequence>
<evidence type="ECO:0000313" key="3">
    <source>
        <dbReference type="EMBL" id="EHQ26723.1"/>
    </source>
</evidence>
<dbReference type="InterPro" id="IPR013022">
    <property type="entry name" value="Xyl_isomerase-like_TIM-brl"/>
</dbReference>
<name>H1Y266_9SPHI</name>
<accession>H1Y266</accession>
<dbReference type="OrthoDB" id="9801426at2"/>
<evidence type="ECO:0000313" key="4">
    <source>
        <dbReference type="Proteomes" id="UP000002774"/>
    </source>
</evidence>
<dbReference type="InterPro" id="IPR036237">
    <property type="entry name" value="Xyl_isomerase-like_sf"/>
</dbReference>
<dbReference type="STRING" id="714943.Mucpa_2608"/>
<dbReference type="SUPFAM" id="SSF51658">
    <property type="entry name" value="Xylose isomerase-like"/>
    <property type="match status" value="1"/>
</dbReference>
<gene>
    <name evidence="3" type="ORF">Mucpa_2608</name>
</gene>
<dbReference type="eggNOG" id="COG1082">
    <property type="taxonomic scope" value="Bacteria"/>
</dbReference>
<organism evidence="3 4">
    <name type="scientific">Mucilaginibacter paludis DSM 18603</name>
    <dbReference type="NCBI Taxonomy" id="714943"/>
    <lineage>
        <taxon>Bacteria</taxon>
        <taxon>Pseudomonadati</taxon>
        <taxon>Bacteroidota</taxon>
        <taxon>Sphingobacteriia</taxon>
        <taxon>Sphingobacteriales</taxon>
        <taxon>Sphingobacteriaceae</taxon>
        <taxon>Mucilaginibacter</taxon>
    </lineage>
</organism>
<keyword evidence="1 3" id="KW-0413">Isomerase</keyword>
<feature type="domain" description="Xylose isomerase-like TIM barrel" evidence="2">
    <location>
        <begin position="29"/>
        <end position="276"/>
    </location>
</feature>
<dbReference type="Gene3D" id="3.20.20.150">
    <property type="entry name" value="Divalent-metal-dependent TIM barrel enzymes"/>
    <property type="match status" value="1"/>
</dbReference>
<dbReference type="RefSeq" id="WP_008506882.1">
    <property type="nucleotide sequence ID" value="NZ_CM001403.1"/>
</dbReference>
<proteinExistence type="predicted"/>
<dbReference type="HOGENOM" id="CLU_050006_8_2_10"/>
<dbReference type="Proteomes" id="UP000002774">
    <property type="component" value="Chromosome"/>
</dbReference>
<reference evidence="3" key="1">
    <citation type="submission" date="2011-09" db="EMBL/GenBank/DDBJ databases">
        <title>The permanent draft genome of Mucilaginibacter paludis DSM 18603.</title>
        <authorList>
            <consortium name="US DOE Joint Genome Institute (JGI-PGF)"/>
            <person name="Lucas S."/>
            <person name="Han J."/>
            <person name="Lapidus A."/>
            <person name="Bruce D."/>
            <person name="Goodwin L."/>
            <person name="Pitluck S."/>
            <person name="Peters L."/>
            <person name="Kyrpides N."/>
            <person name="Mavromatis K."/>
            <person name="Ivanova N."/>
            <person name="Mikhailova N."/>
            <person name="Held B."/>
            <person name="Detter J.C."/>
            <person name="Tapia R."/>
            <person name="Han C."/>
            <person name="Land M."/>
            <person name="Hauser L."/>
            <person name="Markowitz V."/>
            <person name="Cheng J.-F."/>
            <person name="Hugenholtz P."/>
            <person name="Woyke T."/>
            <person name="Wu D."/>
            <person name="Tindall B."/>
            <person name="Brambilla E."/>
            <person name="Klenk H.-P."/>
            <person name="Eisen J.A."/>
        </authorList>
    </citation>
    <scope>NUCLEOTIDE SEQUENCE [LARGE SCALE GENOMIC DNA]</scope>
    <source>
        <strain evidence="3">DSM 18603</strain>
    </source>
</reference>
<dbReference type="EMBL" id="CM001403">
    <property type="protein sequence ID" value="EHQ26723.1"/>
    <property type="molecule type" value="Genomic_DNA"/>
</dbReference>
<dbReference type="Pfam" id="PF01261">
    <property type="entry name" value="AP_endonuc_2"/>
    <property type="match status" value="1"/>
</dbReference>